<dbReference type="InterPro" id="IPR001078">
    <property type="entry name" value="2-oxoacid_DH_actylTfrase"/>
</dbReference>
<dbReference type="GO" id="GO:0016746">
    <property type="term" value="F:acyltransferase activity"/>
    <property type="evidence" value="ECO:0007669"/>
    <property type="project" value="UniProtKB-KW"/>
</dbReference>
<feature type="region of interest" description="Disordered" evidence="5">
    <location>
        <begin position="167"/>
        <end position="201"/>
    </location>
</feature>
<evidence type="ECO:0000256" key="4">
    <source>
        <dbReference type="RuleBase" id="RU003423"/>
    </source>
</evidence>
<evidence type="ECO:0000256" key="3">
    <source>
        <dbReference type="ARBA" id="ARBA00022823"/>
    </source>
</evidence>
<dbReference type="RefSeq" id="WP_354697991.1">
    <property type="nucleotide sequence ID" value="NZ_CP114014.1"/>
</dbReference>
<dbReference type="GO" id="GO:0045254">
    <property type="term" value="C:pyruvate dehydrogenase complex"/>
    <property type="evidence" value="ECO:0007669"/>
    <property type="project" value="InterPro"/>
</dbReference>
<comment type="cofactor">
    <cofactor evidence="1 4">
        <name>(R)-lipoate</name>
        <dbReference type="ChEBI" id="CHEBI:83088"/>
    </cofactor>
</comment>
<dbReference type="InterPro" id="IPR036625">
    <property type="entry name" value="E3-bd_dom_sf"/>
</dbReference>
<dbReference type="KEGG" id="parq:DSM112329_03651"/>
<keyword evidence="4 8" id="KW-0012">Acyltransferase</keyword>
<keyword evidence="3 4" id="KW-0450">Lipoyl</keyword>
<dbReference type="GO" id="GO:0006086">
    <property type="term" value="P:pyruvate decarboxylation to acetyl-CoA"/>
    <property type="evidence" value="ECO:0007669"/>
    <property type="project" value="InterPro"/>
</dbReference>
<organism evidence="8">
    <name type="scientific">Paraconexibacter sp. AEG42_29</name>
    <dbReference type="NCBI Taxonomy" id="2997339"/>
    <lineage>
        <taxon>Bacteria</taxon>
        <taxon>Bacillati</taxon>
        <taxon>Actinomycetota</taxon>
        <taxon>Thermoleophilia</taxon>
        <taxon>Solirubrobacterales</taxon>
        <taxon>Paraconexibacteraceae</taxon>
        <taxon>Paraconexibacter</taxon>
    </lineage>
</organism>
<keyword evidence="8" id="KW-0670">Pyruvate</keyword>
<keyword evidence="4 8" id="KW-0808">Transferase</keyword>
<dbReference type="PROSITE" id="PS00189">
    <property type="entry name" value="LIPOYL"/>
    <property type="match status" value="1"/>
</dbReference>
<dbReference type="EC" id="2.3.1.-" evidence="4"/>
<feature type="compositionally biased region" description="Low complexity" evidence="5">
    <location>
        <begin position="97"/>
        <end position="115"/>
    </location>
</feature>
<dbReference type="AlphaFoldDB" id="A0AAU7AYN6"/>
<protein>
    <recommendedName>
        <fullName evidence="4">Dihydrolipoamide acetyltransferase component of pyruvate dehydrogenase complex</fullName>
        <ecNumber evidence="4">2.3.1.-</ecNumber>
    </recommendedName>
</protein>
<evidence type="ECO:0000259" key="6">
    <source>
        <dbReference type="PROSITE" id="PS50968"/>
    </source>
</evidence>
<sequence>MSETATAVDVTMPGLSEGMETGTIIAWLIEDGATVNVGDDLLEVETDKAAMTVEAEAAGILRIVVGVNQSARVGDVIARIGDAPTGPEAAAPPPAPAASAEPAPLSESHESPSPATAATNGNADSSVRVSPVARRVARQHGVDLTALTGTGPGGRIVRSDVEQAAGLPATPAQADASAPAAAPAATAPSAERSNPRARTAKGDVRVEELTRVQTVVARRMSESKATAPEFILGVDVDMEEAMALRTKLKALAGDAKPPSYNDLVIKASALALREFPRANGAYVDGHFELYENINVGMAVAANDALIVPTIFDADKRSIGEIGRESRRLADRVRDGQVTPPELAGGTFTVSNLGMFGISEFVSILNPPQAAILSVGEMKRKPVEWEDEVALRHVMKLRLSCDHRILYGADAAGFLSRIKVLLQNPLGMAL</sequence>
<feature type="domain" description="Lipoyl-binding" evidence="6">
    <location>
        <begin position="7"/>
        <end position="81"/>
    </location>
</feature>
<dbReference type="EMBL" id="CP114014">
    <property type="protein sequence ID" value="XAY06773.1"/>
    <property type="molecule type" value="Genomic_DNA"/>
</dbReference>
<dbReference type="Pfam" id="PF00198">
    <property type="entry name" value="2-oxoacid_dh"/>
    <property type="match status" value="1"/>
</dbReference>
<reference evidence="8" key="1">
    <citation type="submission" date="2022-12" db="EMBL/GenBank/DDBJ databases">
        <title>Paraconexibacter alkalitolerans sp. nov. and Baekduia alba sp. nov., isolated from soil and emended description of the genera Paraconexibacter (Chun et al., 2020) and Baekduia (An et al., 2020).</title>
        <authorList>
            <person name="Vieira S."/>
            <person name="Huber K.J."/>
            <person name="Geppert A."/>
            <person name="Wolf J."/>
            <person name="Neumann-Schaal M."/>
            <person name="Muesken M."/>
            <person name="Overmann J."/>
        </authorList>
    </citation>
    <scope>NUCLEOTIDE SEQUENCE</scope>
    <source>
        <strain evidence="8">AEG42_29</strain>
    </source>
</reference>
<dbReference type="Gene3D" id="2.40.50.100">
    <property type="match status" value="1"/>
</dbReference>
<evidence type="ECO:0000256" key="1">
    <source>
        <dbReference type="ARBA" id="ARBA00001938"/>
    </source>
</evidence>
<dbReference type="CDD" id="cd06849">
    <property type="entry name" value="lipoyl_domain"/>
    <property type="match status" value="1"/>
</dbReference>
<comment type="similarity">
    <text evidence="2 4">Belongs to the 2-oxoacid dehydrogenase family.</text>
</comment>
<dbReference type="PROSITE" id="PS51826">
    <property type="entry name" value="PSBD"/>
    <property type="match status" value="1"/>
</dbReference>
<feature type="domain" description="Peripheral subunit-binding (PSBD)" evidence="7">
    <location>
        <begin position="128"/>
        <end position="165"/>
    </location>
</feature>
<gene>
    <name evidence="8" type="primary">pdhC</name>
    <name evidence="8" type="ORF">DSM112329_03651</name>
</gene>
<dbReference type="InterPro" id="IPR023213">
    <property type="entry name" value="CAT-like_dom_sf"/>
</dbReference>
<dbReference type="InterPro" id="IPR003016">
    <property type="entry name" value="2-oxoA_DH_lipoyl-BS"/>
</dbReference>
<dbReference type="InterPro" id="IPR004167">
    <property type="entry name" value="PSBD"/>
</dbReference>
<feature type="compositionally biased region" description="Low complexity" evidence="5">
    <location>
        <begin position="168"/>
        <end position="190"/>
    </location>
</feature>
<dbReference type="Gene3D" id="3.30.559.10">
    <property type="entry name" value="Chloramphenicol acetyltransferase-like domain"/>
    <property type="match status" value="1"/>
</dbReference>
<dbReference type="InterPro" id="IPR045257">
    <property type="entry name" value="E2/Pdx1"/>
</dbReference>
<dbReference type="Pfam" id="PF00364">
    <property type="entry name" value="Biotin_lipoyl"/>
    <property type="match status" value="1"/>
</dbReference>
<dbReference type="Pfam" id="PF02817">
    <property type="entry name" value="E3_binding"/>
    <property type="match status" value="1"/>
</dbReference>
<dbReference type="InterPro" id="IPR000089">
    <property type="entry name" value="Biotin_lipoyl"/>
</dbReference>
<feature type="region of interest" description="Disordered" evidence="5">
    <location>
        <begin position="84"/>
        <end position="129"/>
    </location>
</feature>
<dbReference type="InterPro" id="IPR011053">
    <property type="entry name" value="Single_hybrid_motif"/>
</dbReference>
<dbReference type="SUPFAM" id="SSF51230">
    <property type="entry name" value="Single hybrid motif"/>
    <property type="match status" value="1"/>
</dbReference>
<name>A0AAU7AYN6_9ACTN</name>
<dbReference type="Gene3D" id="4.10.320.10">
    <property type="entry name" value="E3-binding domain"/>
    <property type="match status" value="1"/>
</dbReference>
<dbReference type="PROSITE" id="PS50968">
    <property type="entry name" value="BIOTINYL_LIPOYL"/>
    <property type="match status" value="1"/>
</dbReference>
<dbReference type="SUPFAM" id="SSF47005">
    <property type="entry name" value="Peripheral subunit-binding domain of 2-oxo acid dehydrogenase complex"/>
    <property type="match status" value="1"/>
</dbReference>
<accession>A0AAU7AYN6</accession>
<dbReference type="PANTHER" id="PTHR23151">
    <property type="entry name" value="DIHYDROLIPOAMIDE ACETYL/SUCCINYL-TRANSFERASE-RELATED"/>
    <property type="match status" value="1"/>
</dbReference>
<dbReference type="PANTHER" id="PTHR23151:SF90">
    <property type="entry name" value="DIHYDROLIPOYLLYSINE-RESIDUE ACETYLTRANSFERASE COMPONENT OF PYRUVATE DEHYDROGENASE COMPLEX, MITOCHONDRIAL-RELATED"/>
    <property type="match status" value="1"/>
</dbReference>
<evidence type="ECO:0000256" key="5">
    <source>
        <dbReference type="SAM" id="MobiDB-lite"/>
    </source>
</evidence>
<evidence type="ECO:0000256" key="2">
    <source>
        <dbReference type="ARBA" id="ARBA00007317"/>
    </source>
</evidence>
<evidence type="ECO:0000259" key="7">
    <source>
        <dbReference type="PROSITE" id="PS51826"/>
    </source>
</evidence>
<dbReference type="SUPFAM" id="SSF52777">
    <property type="entry name" value="CoA-dependent acyltransferases"/>
    <property type="match status" value="1"/>
</dbReference>
<proteinExistence type="inferred from homology"/>
<evidence type="ECO:0000313" key="8">
    <source>
        <dbReference type="EMBL" id="XAY06773.1"/>
    </source>
</evidence>